<dbReference type="Proteomes" id="UP000218785">
    <property type="component" value="Chromosome"/>
</dbReference>
<dbReference type="KEGG" id="ttq:NIES37_47910"/>
<name>A0A1Z4N542_9CYAN</name>
<dbReference type="EMBL" id="AP018248">
    <property type="protein sequence ID" value="BAZ00795.1"/>
    <property type="molecule type" value="Genomic_DNA"/>
</dbReference>
<dbReference type="RefSeq" id="WP_199347529.1">
    <property type="nucleotide sequence ID" value="NZ_CAWNJS010000001.1"/>
</dbReference>
<feature type="region of interest" description="Disordered" evidence="1">
    <location>
        <begin position="28"/>
        <end position="54"/>
    </location>
</feature>
<evidence type="ECO:0000313" key="3">
    <source>
        <dbReference type="Proteomes" id="UP000218785"/>
    </source>
</evidence>
<reference evidence="2 3" key="1">
    <citation type="submission" date="2017-06" db="EMBL/GenBank/DDBJ databases">
        <title>Genome sequencing of cyanobaciteial culture collection at National Institute for Environmental Studies (NIES).</title>
        <authorList>
            <person name="Hirose Y."/>
            <person name="Shimura Y."/>
            <person name="Fujisawa T."/>
            <person name="Nakamura Y."/>
            <person name="Kawachi M."/>
        </authorList>
    </citation>
    <scope>NUCLEOTIDE SEQUENCE [LARGE SCALE GENOMIC DNA]</scope>
    <source>
        <strain evidence="2 3">NIES-37</strain>
    </source>
</reference>
<sequence length="233" mass="25863">MMRRYIIFGLGAVALWLILKPLWMQSHPQPQAPQAAAPTQQPQPSVTNKKQTSTLPVATNISATSQAKIWSVLQQERGYVVIMRHALAPGIGDPVEFRLNDCSTQRNLSAAGRQQAIRTGKAFRTNNIQVSRVLSSQWCRCLETAKLMNLGKVEPFAALNSFFNNYKTQPQQTAQLRQFIVNNRNRAGVVVMVTHEVNITALIGDSYPKSGESVVVRANKNNKIELVGQIKAL</sequence>
<proteinExistence type="predicted"/>
<accession>A0A1Z4N542</accession>
<protein>
    <submittedName>
        <fullName evidence="2">Putative phosphohistidine phosphatase, SixA</fullName>
    </submittedName>
</protein>
<feature type="compositionally biased region" description="Low complexity" evidence="1">
    <location>
        <begin position="28"/>
        <end position="44"/>
    </location>
</feature>
<evidence type="ECO:0000256" key="1">
    <source>
        <dbReference type="SAM" id="MobiDB-lite"/>
    </source>
</evidence>
<feature type="compositionally biased region" description="Polar residues" evidence="1">
    <location>
        <begin position="45"/>
        <end position="54"/>
    </location>
</feature>
<keyword evidence="3" id="KW-1185">Reference proteome</keyword>
<gene>
    <name evidence="2" type="ORF">NIES37_47910</name>
</gene>
<dbReference type="SUPFAM" id="SSF53254">
    <property type="entry name" value="Phosphoglycerate mutase-like"/>
    <property type="match status" value="1"/>
</dbReference>
<organism evidence="2 3">
    <name type="scientific">Tolypothrix tenuis PCC 7101</name>
    <dbReference type="NCBI Taxonomy" id="231146"/>
    <lineage>
        <taxon>Bacteria</taxon>
        <taxon>Bacillati</taxon>
        <taxon>Cyanobacteriota</taxon>
        <taxon>Cyanophyceae</taxon>
        <taxon>Nostocales</taxon>
        <taxon>Tolypothrichaceae</taxon>
        <taxon>Tolypothrix</taxon>
    </lineage>
</organism>
<dbReference type="Gene3D" id="3.40.50.1240">
    <property type="entry name" value="Phosphoglycerate mutase-like"/>
    <property type="match status" value="1"/>
</dbReference>
<dbReference type="InterPro" id="IPR029033">
    <property type="entry name" value="His_PPase_superfam"/>
</dbReference>
<evidence type="ECO:0000313" key="2">
    <source>
        <dbReference type="EMBL" id="BAZ00795.1"/>
    </source>
</evidence>
<dbReference type="CDD" id="cd07040">
    <property type="entry name" value="HP"/>
    <property type="match status" value="1"/>
</dbReference>
<dbReference type="AlphaFoldDB" id="A0A1Z4N542"/>